<dbReference type="EMBL" id="CAXKWB010001975">
    <property type="protein sequence ID" value="CAL4065955.1"/>
    <property type="molecule type" value="Genomic_DNA"/>
</dbReference>
<proteinExistence type="predicted"/>
<accession>A0AAV2PVN0</accession>
<evidence type="ECO:0000313" key="1">
    <source>
        <dbReference type="EMBL" id="CAL4065955.1"/>
    </source>
</evidence>
<name>A0AAV2PVN0_MEGNR</name>
<gene>
    <name evidence="1" type="ORF">MNOR_LOCUS5202</name>
</gene>
<organism evidence="1 2">
    <name type="scientific">Meganyctiphanes norvegica</name>
    <name type="common">Northern krill</name>
    <name type="synonym">Thysanopoda norvegica</name>
    <dbReference type="NCBI Taxonomy" id="48144"/>
    <lineage>
        <taxon>Eukaryota</taxon>
        <taxon>Metazoa</taxon>
        <taxon>Ecdysozoa</taxon>
        <taxon>Arthropoda</taxon>
        <taxon>Crustacea</taxon>
        <taxon>Multicrustacea</taxon>
        <taxon>Malacostraca</taxon>
        <taxon>Eumalacostraca</taxon>
        <taxon>Eucarida</taxon>
        <taxon>Euphausiacea</taxon>
        <taxon>Euphausiidae</taxon>
        <taxon>Meganyctiphanes</taxon>
    </lineage>
</organism>
<keyword evidence="2" id="KW-1185">Reference proteome</keyword>
<protein>
    <submittedName>
        <fullName evidence="1">Uncharacterized protein</fullName>
    </submittedName>
</protein>
<dbReference type="Proteomes" id="UP001497623">
    <property type="component" value="Unassembled WGS sequence"/>
</dbReference>
<evidence type="ECO:0000313" key="2">
    <source>
        <dbReference type="Proteomes" id="UP001497623"/>
    </source>
</evidence>
<feature type="non-terminal residue" evidence="1">
    <location>
        <position position="1"/>
    </location>
</feature>
<reference evidence="1 2" key="1">
    <citation type="submission" date="2024-05" db="EMBL/GenBank/DDBJ databases">
        <authorList>
            <person name="Wallberg A."/>
        </authorList>
    </citation>
    <scope>NUCLEOTIDE SEQUENCE [LARGE SCALE GENOMIC DNA]</scope>
</reference>
<comment type="caution">
    <text evidence="1">The sequence shown here is derived from an EMBL/GenBank/DDBJ whole genome shotgun (WGS) entry which is preliminary data.</text>
</comment>
<dbReference type="AlphaFoldDB" id="A0AAV2PVN0"/>
<feature type="non-terminal residue" evidence="1">
    <location>
        <position position="160"/>
    </location>
</feature>
<sequence>YLMAILDNPAPDYSAATCALQAVDPQDLLSVAHSLLKRIIAPPTRRFIIDFLLATAPLNQLETPEETKENQLQINNENIVSNTIVKYKNGSSFMNQDALVEECQEAQPEKNSMVDSQISVAETNTITINFRKLRQEVMGLILVEDISQAGRDLAFATLLQ</sequence>